<sequence>MKYNLLLLLLLQHGNPSVSFAVLRGGVVTRCSSRQLNMTPPELSSVVTSRKRSRDSKVTQEGATAFVPTVPLVQLALAGAVTTFVADVMIHPMDCIKTLQQSDLGWELGLHKNVGDAAQYLWATSGLSGFYHGFLVYAGSDALAGAAKFATWEWWKRAMPSTVLFVGAGIAFLSSSLFLVPGELVKQQLQMGLYPDFSAAVQGIAGMAGVEGFFVGYDATCYRDVPYTMLELGVYELLKKAFDNEKKSTLREVGAASITGAIAAFLTTPMDTIKTKLMTSEETYNYWDCAMHTLESHGVEGLFSGMEARISWIVPFVCIYLPLYDNIKRLLIQRHEETKRR</sequence>
<reference evidence="11 12" key="1">
    <citation type="journal article" date="2015" name="Plant Cell">
        <title>Oil accumulation by the oleaginous diatom Fistulifera solaris as revealed by the genome and transcriptome.</title>
        <authorList>
            <person name="Tanaka T."/>
            <person name="Maeda Y."/>
            <person name="Veluchamy A."/>
            <person name="Tanaka M."/>
            <person name="Abida H."/>
            <person name="Marechal E."/>
            <person name="Bowler C."/>
            <person name="Muto M."/>
            <person name="Sunaga Y."/>
            <person name="Tanaka M."/>
            <person name="Yoshino T."/>
            <person name="Taniguchi T."/>
            <person name="Fukuda Y."/>
            <person name="Nemoto M."/>
            <person name="Matsumoto M."/>
            <person name="Wong P.S."/>
            <person name="Aburatani S."/>
            <person name="Fujibuchi W."/>
        </authorList>
    </citation>
    <scope>NUCLEOTIDE SEQUENCE [LARGE SCALE GENOMIC DNA]</scope>
    <source>
        <strain evidence="11 12">JPCC DA0580</strain>
    </source>
</reference>
<dbReference type="GO" id="GO:0016020">
    <property type="term" value="C:membrane"/>
    <property type="evidence" value="ECO:0007669"/>
    <property type="project" value="UniProtKB-SubCell"/>
</dbReference>
<dbReference type="InParanoid" id="A0A1Z5JBH9"/>
<evidence type="ECO:0000256" key="9">
    <source>
        <dbReference type="RuleBase" id="RU000488"/>
    </source>
</evidence>
<dbReference type="PROSITE" id="PS50920">
    <property type="entry name" value="SOLCAR"/>
    <property type="match status" value="3"/>
</dbReference>
<evidence type="ECO:0000256" key="7">
    <source>
        <dbReference type="ARBA" id="ARBA00023136"/>
    </source>
</evidence>
<accession>A0A1Z5JBH9</accession>
<feature type="signal peptide" evidence="10">
    <location>
        <begin position="1"/>
        <end position="20"/>
    </location>
</feature>
<gene>
    <name evidence="11" type="ORF">FisN_15Lh249</name>
</gene>
<evidence type="ECO:0000256" key="3">
    <source>
        <dbReference type="ARBA" id="ARBA00022448"/>
    </source>
</evidence>
<keyword evidence="6" id="KW-1133">Transmembrane helix</keyword>
<evidence type="ECO:0000313" key="12">
    <source>
        <dbReference type="Proteomes" id="UP000198406"/>
    </source>
</evidence>
<keyword evidence="12" id="KW-1185">Reference proteome</keyword>
<dbReference type="InterPro" id="IPR023395">
    <property type="entry name" value="MCP_dom_sf"/>
</dbReference>
<keyword evidence="10" id="KW-0732">Signal</keyword>
<comment type="caution">
    <text evidence="11">The sequence shown here is derived from an EMBL/GenBank/DDBJ whole genome shotgun (WGS) entry which is preliminary data.</text>
</comment>
<comment type="similarity">
    <text evidence="2 9">Belongs to the mitochondrial carrier (TC 2.A.29) family.</text>
</comment>
<proteinExistence type="inferred from homology"/>
<dbReference type="InterPro" id="IPR018108">
    <property type="entry name" value="MCP_transmembrane"/>
</dbReference>
<keyword evidence="3 9" id="KW-0813">Transport</keyword>
<feature type="repeat" description="Solcar" evidence="8">
    <location>
        <begin position="159"/>
        <end position="241"/>
    </location>
</feature>
<dbReference type="AlphaFoldDB" id="A0A1Z5JBH9"/>
<evidence type="ECO:0000256" key="10">
    <source>
        <dbReference type="SAM" id="SignalP"/>
    </source>
</evidence>
<evidence type="ECO:0000256" key="8">
    <source>
        <dbReference type="PROSITE-ProRule" id="PRU00282"/>
    </source>
</evidence>
<keyword evidence="4 8" id="KW-0812">Transmembrane</keyword>
<dbReference type="Proteomes" id="UP000198406">
    <property type="component" value="Unassembled WGS sequence"/>
</dbReference>
<evidence type="ECO:0000256" key="2">
    <source>
        <dbReference type="ARBA" id="ARBA00006375"/>
    </source>
</evidence>
<feature type="chain" id="PRO_5012984058" evidence="10">
    <location>
        <begin position="21"/>
        <end position="341"/>
    </location>
</feature>
<dbReference type="OrthoDB" id="448427at2759"/>
<keyword evidence="5" id="KW-0677">Repeat</keyword>
<protein>
    <submittedName>
        <fullName evidence="11">Uncharacterized protein</fullName>
    </submittedName>
</protein>
<dbReference type="PANTHER" id="PTHR45667">
    <property type="entry name" value="S-ADENOSYLMETHIONINE MITOCHONDRIAL CARRIER PROTEIN"/>
    <property type="match status" value="1"/>
</dbReference>
<evidence type="ECO:0000256" key="6">
    <source>
        <dbReference type="ARBA" id="ARBA00022989"/>
    </source>
</evidence>
<name>A0A1Z5JBH9_FISSO</name>
<feature type="repeat" description="Solcar" evidence="8">
    <location>
        <begin position="247"/>
        <end position="330"/>
    </location>
</feature>
<comment type="subcellular location">
    <subcellularLocation>
        <location evidence="1">Membrane</location>
        <topology evidence="1">Multi-pass membrane protein</topology>
    </subcellularLocation>
</comment>
<dbReference type="Pfam" id="PF00153">
    <property type="entry name" value="Mito_carr"/>
    <property type="match status" value="3"/>
</dbReference>
<evidence type="ECO:0000256" key="4">
    <source>
        <dbReference type="ARBA" id="ARBA00022692"/>
    </source>
</evidence>
<evidence type="ECO:0000256" key="1">
    <source>
        <dbReference type="ARBA" id="ARBA00004141"/>
    </source>
</evidence>
<feature type="repeat" description="Solcar" evidence="8">
    <location>
        <begin position="70"/>
        <end position="158"/>
    </location>
</feature>
<organism evidence="11 12">
    <name type="scientific">Fistulifera solaris</name>
    <name type="common">Oleaginous diatom</name>
    <dbReference type="NCBI Taxonomy" id="1519565"/>
    <lineage>
        <taxon>Eukaryota</taxon>
        <taxon>Sar</taxon>
        <taxon>Stramenopiles</taxon>
        <taxon>Ochrophyta</taxon>
        <taxon>Bacillariophyta</taxon>
        <taxon>Bacillariophyceae</taxon>
        <taxon>Bacillariophycidae</taxon>
        <taxon>Naviculales</taxon>
        <taxon>Naviculaceae</taxon>
        <taxon>Fistulifera</taxon>
    </lineage>
</organism>
<keyword evidence="7 8" id="KW-0472">Membrane</keyword>
<dbReference type="Gene3D" id="1.50.40.10">
    <property type="entry name" value="Mitochondrial carrier domain"/>
    <property type="match status" value="1"/>
</dbReference>
<dbReference type="EMBL" id="BDSP01000040">
    <property type="protein sequence ID" value="GAX11319.1"/>
    <property type="molecule type" value="Genomic_DNA"/>
</dbReference>
<dbReference type="SUPFAM" id="SSF103506">
    <property type="entry name" value="Mitochondrial carrier"/>
    <property type="match status" value="1"/>
</dbReference>
<evidence type="ECO:0000313" key="11">
    <source>
        <dbReference type="EMBL" id="GAX11319.1"/>
    </source>
</evidence>
<evidence type="ECO:0000256" key="5">
    <source>
        <dbReference type="ARBA" id="ARBA00022737"/>
    </source>
</evidence>